<dbReference type="KEGG" id="amex:103028267"/>
<dbReference type="PANTHER" id="PTHR17068">
    <property type="entry name" value="MYELOID-ASSOCIATED DIFFERENTIATION MARKER MYADM FAMILY MEMBER"/>
    <property type="match status" value="1"/>
</dbReference>
<feature type="transmembrane region" description="Helical" evidence="8">
    <location>
        <begin position="202"/>
        <end position="221"/>
    </location>
</feature>
<accession>A0A8B9R9V7</accession>
<protein>
    <submittedName>
        <fullName evidence="10">Myeloid associated differentiation marker</fullName>
    </submittedName>
</protein>
<dbReference type="Pfam" id="PF01284">
    <property type="entry name" value="MARVEL"/>
    <property type="match status" value="1"/>
</dbReference>
<dbReference type="AlphaFoldDB" id="A0A8B9R9V7"/>
<name>A0A8B9R9V7_ASTMX</name>
<dbReference type="GO" id="GO:0016020">
    <property type="term" value="C:membrane"/>
    <property type="evidence" value="ECO:0007669"/>
    <property type="project" value="UniProtKB-SubCell"/>
</dbReference>
<evidence type="ECO:0000256" key="8">
    <source>
        <dbReference type="SAM" id="Phobius"/>
    </source>
</evidence>
<dbReference type="Proteomes" id="UP000694621">
    <property type="component" value="Unplaced"/>
</dbReference>
<dbReference type="OMA" id="WTFSFIG"/>
<evidence type="ECO:0000256" key="5">
    <source>
        <dbReference type="ARBA" id="ARBA00023136"/>
    </source>
</evidence>
<dbReference type="InterPro" id="IPR047123">
    <property type="entry name" value="MYADM-like"/>
</dbReference>
<feature type="transmembrane region" description="Helical" evidence="8">
    <location>
        <begin position="32"/>
        <end position="53"/>
    </location>
</feature>
<reference evidence="10" key="1">
    <citation type="submission" date="2025-08" db="UniProtKB">
        <authorList>
            <consortium name="Ensembl"/>
        </authorList>
    </citation>
    <scope>IDENTIFICATION</scope>
</reference>
<keyword evidence="4 8" id="KW-1133">Transmembrane helix</keyword>
<dbReference type="InterPro" id="IPR008253">
    <property type="entry name" value="Marvel"/>
</dbReference>
<feature type="domain" description="MARVEL" evidence="9">
    <location>
        <begin position="1"/>
        <end position="131"/>
    </location>
</feature>
<evidence type="ECO:0000256" key="6">
    <source>
        <dbReference type="ARBA" id="ARBA00034721"/>
    </source>
</evidence>
<evidence type="ECO:0000256" key="2">
    <source>
        <dbReference type="ARBA" id="ARBA00022692"/>
    </source>
</evidence>
<evidence type="ECO:0000313" key="10">
    <source>
        <dbReference type="Ensembl" id="ENSAMXP00005027493.1"/>
    </source>
</evidence>
<comment type="subcellular location">
    <subcellularLocation>
        <location evidence="1">Membrane</location>
        <topology evidence="1">Multi-pass membrane protein</topology>
    </subcellularLocation>
</comment>
<feature type="transmembrane region" description="Helical" evidence="8">
    <location>
        <begin position="167"/>
        <end position="190"/>
    </location>
</feature>
<dbReference type="PROSITE" id="PS51225">
    <property type="entry name" value="MARVEL"/>
    <property type="match status" value="1"/>
</dbReference>
<feature type="transmembrane region" description="Helical" evidence="8">
    <location>
        <begin position="133"/>
        <end position="155"/>
    </location>
</feature>
<feature type="transmembrane region" description="Helical" evidence="8">
    <location>
        <begin position="65"/>
        <end position="89"/>
    </location>
</feature>
<evidence type="ECO:0000259" key="9">
    <source>
        <dbReference type="PROSITE" id="PS51225"/>
    </source>
</evidence>
<dbReference type="Ensembl" id="ENSAMXT00005030223.1">
    <property type="protein sequence ID" value="ENSAMXP00005027493.1"/>
    <property type="gene ID" value="ENSAMXG00005013795.1"/>
</dbReference>
<keyword evidence="2 7" id="KW-0812">Transmembrane</keyword>
<evidence type="ECO:0000313" key="11">
    <source>
        <dbReference type="Proteomes" id="UP000694621"/>
    </source>
</evidence>
<keyword evidence="3" id="KW-0677">Repeat</keyword>
<feature type="transmembrane region" description="Helical" evidence="8">
    <location>
        <begin position="101"/>
        <end position="121"/>
    </location>
</feature>
<dbReference type="PANTHER" id="PTHR17068:SF3">
    <property type="entry name" value="MYELOID-ASSOCIATED DIFFERENTIATION MARKER"/>
    <property type="match status" value="1"/>
</dbReference>
<feature type="transmembrane region" description="Helical" evidence="8">
    <location>
        <begin position="248"/>
        <end position="273"/>
    </location>
</feature>
<evidence type="ECO:0000256" key="1">
    <source>
        <dbReference type="ARBA" id="ARBA00004141"/>
    </source>
</evidence>
<keyword evidence="5 7" id="KW-0472">Membrane</keyword>
<sequence length="341" mass="38803">MTRLYWMRLLALVFSCVTFGLVAHVGGLGGGVGAWCMFCWTFSFIGTLLIFLVEIFDLTENVKDFWVNFSVTFSSFAALLCLFASITFSNSFLRGHQNDDVLNHLIAAAFFSWMTTLAYLLEVWMARSESKCYMASTLGHLLVCQTFVAGLNFYFISNPVSYTDMAGVRWCMAVYCICFICSFGIILNFMLCGLERLRWQKYFYLSATVMYFSALITWPVFKFNNLYPSPIYPPESCQKGLGLCPRGMLVMVTVLTALNFLLYSISLCCSYCLDSLTEEQEYTVVRETSSVQDLYPAQLTSEIQHHSSNPRMHLLGYPAGHLRSYQSMNQPNLLVCTHRNI</sequence>
<evidence type="ECO:0000256" key="4">
    <source>
        <dbReference type="ARBA" id="ARBA00022989"/>
    </source>
</evidence>
<proteinExistence type="inferred from homology"/>
<dbReference type="GeneID" id="103028267"/>
<evidence type="ECO:0000256" key="3">
    <source>
        <dbReference type="ARBA" id="ARBA00022737"/>
    </source>
</evidence>
<evidence type="ECO:0000256" key="7">
    <source>
        <dbReference type="PROSITE-ProRule" id="PRU00581"/>
    </source>
</evidence>
<comment type="similarity">
    <text evidence="6">Belongs to the MAL family.</text>
</comment>
<organism evidence="10 11">
    <name type="scientific">Astyanax mexicanus</name>
    <name type="common">Blind cave fish</name>
    <name type="synonym">Astyanax fasciatus mexicanus</name>
    <dbReference type="NCBI Taxonomy" id="7994"/>
    <lineage>
        <taxon>Eukaryota</taxon>
        <taxon>Metazoa</taxon>
        <taxon>Chordata</taxon>
        <taxon>Craniata</taxon>
        <taxon>Vertebrata</taxon>
        <taxon>Euteleostomi</taxon>
        <taxon>Actinopterygii</taxon>
        <taxon>Neopterygii</taxon>
        <taxon>Teleostei</taxon>
        <taxon>Ostariophysi</taxon>
        <taxon>Characiformes</taxon>
        <taxon>Characoidei</taxon>
        <taxon>Acestrorhamphidae</taxon>
        <taxon>Acestrorhamphinae</taxon>
        <taxon>Astyanax</taxon>
    </lineage>
</organism>